<feature type="region of interest" description="Disordered" evidence="1">
    <location>
        <begin position="1"/>
        <end position="26"/>
    </location>
</feature>
<name>A0A8I6X705_HORVV</name>
<reference evidence="2" key="3">
    <citation type="submission" date="2022-01" db="UniProtKB">
        <authorList>
            <consortium name="EnsemblPlants"/>
        </authorList>
    </citation>
    <scope>IDENTIFICATION</scope>
    <source>
        <strain evidence="2">subsp. vulgare</strain>
    </source>
</reference>
<evidence type="ECO:0000313" key="3">
    <source>
        <dbReference type="Proteomes" id="UP000011116"/>
    </source>
</evidence>
<reference evidence="2" key="2">
    <citation type="submission" date="2020-10" db="EMBL/GenBank/DDBJ databases">
        <authorList>
            <person name="Scholz U."/>
            <person name="Mascher M."/>
            <person name="Fiebig A."/>
        </authorList>
    </citation>
    <scope>NUCLEOTIDE SEQUENCE [LARGE SCALE GENOMIC DNA]</scope>
    <source>
        <strain evidence="2">cv. Morex</strain>
    </source>
</reference>
<sequence length="114" mass="11973">MAAKGSEGVAAGTAPSSSLPAAQEAKYSEVSIIGGGTGAEEEEEIPDFVARFASLQDREERLTLIADELRRMEEKRGSAAPTYVELAAFVLLRDSATAALNGLPTCLAPIFDDN</sequence>
<protein>
    <submittedName>
        <fullName evidence="2">Uncharacterized protein</fullName>
    </submittedName>
</protein>
<evidence type="ECO:0000313" key="2">
    <source>
        <dbReference type="EnsemblPlants" id="HORVU.MOREX.r3.2HG0193950.1.CDS1"/>
    </source>
</evidence>
<dbReference type="Proteomes" id="UP000011116">
    <property type="component" value="Chromosome 2H"/>
</dbReference>
<evidence type="ECO:0000256" key="1">
    <source>
        <dbReference type="SAM" id="MobiDB-lite"/>
    </source>
</evidence>
<organism evidence="2 3">
    <name type="scientific">Hordeum vulgare subsp. vulgare</name>
    <name type="common">Domesticated barley</name>
    <dbReference type="NCBI Taxonomy" id="112509"/>
    <lineage>
        <taxon>Eukaryota</taxon>
        <taxon>Viridiplantae</taxon>
        <taxon>Streptophyta</taxon>
        <taxon>Embryophyta</taxon>
        <taxon>Tracheophyta</taxon>
        <taxon>Spermatophyta</taxon>
        <taxon>Magnoliopsida</taxon>
        <taxon>Liliopsida</taxon>
        <taxon>Poales</taxon>
        <taxon>Poaceae</taxon>
        <taxon>BOP clade</taxon>
        <taxon>Pooideae</taxon>
        <taxon>Triticodae</taxon>
        <taxon>Triticeae</taxon>
        <taxon>Hordeinae</taxon>
        <taxon>Hordeum</taxon>
    </lineage>
</organism>
<reference evidence="3" key="1">
    <citation type="journal article" date="2012" name="Nature">
        <title>A physical, genetic and functional sequence assembly of the barley genome.</title>
        <authorList>
            <consortium name="The International Barley Genome Sequencing Consortium"/>
            <person name="Mayer K.F."/>
            <person name="Waugh R."/>
            <person name="Brown J.W."/>
            <person name="Schulman A."/>
            <person name="Langridge P."/>
            <person name="Platzer M."/>
            <person name="Fincher G.B."/>
            <person name="Muehlbauer G.J."/>
            <person name="Sato K."/>
            <person name="Close T.J."/>
            <person name="Wise R.P."/>
            <person name="Stein N."/>
        </authorList>
    </citation>
    <scope>NUCLEOTIDE SEQUENCE [LARGE SCALE GENOMIC DNA]</scope>
    <source>
        <strain evidence="3">cv. Morex</strain>
    </source>
</reference>
<proteinExistence type="predicted"/>
<keyword evidence="3" id="KW-1185">Reference proteome</keyword>
<dbReference type="AlphaFoldDB" id="A0A8I6X705"/>
<accession>A0A8I6X705</accession>
<dbReference type="Gramene" id="HORVU.MOREX.r3.2HG0193950.1">
    <property type="protein sequence ID" value="HORVU.MOREX.r3.2HG0193950.1.CDS1"/>
    <property type="gene ID" value="HORVU.MOREX.r3.2HG0193950"/>
</dbReference>
<dbReference type="EnsemblPlants" id="HORVU.MOREX.r3.2HG0193950.1">
    <property type="protein sequence ID" value="HORVU.MOREX.r3.2HG0193950.1.CDS1"/>
    <property type="gene ID" value="HORVU.MOREX.r3.2HG0193950"/>
</dbReference>